<proteinExistence type="predicted"/>
<sequence>MAKMLASQILSMVIRPALSKINLWSPSAEELVLGTAIVESGLTYIRQWGDGPALGLWQVEPSTQNDLYTNFLNYRPELGSQLMELRAPNLSMDENLATNLMYGAAVCRLCYYRKPDALPEAGDIEGQAAFWKQHYNTPLGKGTVTKYVYKVQKILKEAQGH</sequence>
<gene>
    <name evidence="1" type="ORF">METZ01_LOCUS355784</name>
</gene>
<name>A0A382RZJ8_9ZZZZ</name>
<protein>
    <recommendedName>
        <fullName evidence="2">Transglycosylase SLT domain-containing protein</fullName>
    </recommendedName>
</protein>
<evidence type="ECO:0000313" key="1">
    <source>
        <dbReference type="EMBL" id="SVD02930.1"/>
    </source>
</evidence>
<accession>A0A382RZJ8</accession>
<evidence type="ECO:0008006" key="2">
    <source>
        <dbReference type="Google" id="ProtNLM"/>
    </source>
</evidence>
<dbReference type="EMBL" id="UINC01125237">
    <property type="protein sequence ID" value="SVD02930.1"/>
    <property type="molecule type" value="Genomic_DNA"/>
</dbReference>
<organism evidence="1">
    <name type="scientific">marine metagenome</name>
    <dbReference type="NCBI Taxonomy" id="408172"/>
    <lineage>
        <taxon>unclassified sequences</taxon>
        <taxon>metagenomes</taxon>
        <taxon>ecological metagenomes</taxon>
    </lineage>
</organism>
<reference evidence="1" key="1">
    <citation type="submission" date="2018-05" db="EMBL/GenBank/DDBJ databases">
        <authorList>
            <person name="Lanie J.A."/>
            <person name="Ng W.-L."/>
            <person name="Kazmierczak K.M."/>
            <person name="Andrzejewski T.M."/>
            <person name="Davidsen T.M."/>
            <person name="Wayne K.J."/>
            <person name="Tettelin H."/>
            <person name="Glass J.I."/>
            <person name="Rusch D."/>
            <person name="Podicherti R."/>
            <person name="Tsui H.-C.T."/>
            <person name="Winkler M.E."/>
        </authorList>
    </citation>
    <scope>NUCLEOTIDE SEQUENCE</scope>
</reference>
<dbReference type="AlphaFoldDB" id="A0A382RZJ8"/>